<feature type="compositionally biased region" description="Low complexity" evidence="1">
    <location>
        <begin position="1"/>
        <end position="18"/>
    </location>
</feature>
<dbReference type="EMBL" id="CP126211">
    <property type="protein sequence ID" value="WIA12956.1"/>
    <property type="molecule type" value="Genomic_DNA"/>
</dbReference>
<evidence type="ECO:0000256" key="1">
    <source>
        <dbReference type="SAM" id="MobiDB-lite"/>
    </source>
</evidence>
<organism evidence="2 3">
    <name type="scientific">Tetradesmus obliquus</name>
    <name type="common">Green alga</name>
    <name type="synonym">Acutodesmus obliquus</name>
    <dbReference type="NCBI Taxonomy" id="3088"/>
    <lineage>
        <taxon>Eukaryota</taxon>
        <taxon>Viridiplantae</taxon>
        <taxon>Chlorophyta</taxon>
        <taxon>core chlorophytes</taxon>
        <taxon>Chlorophyceae</taxon>
        <taxon>CS clade</taxon>
        <taxon>Sphaeropleales</taxon>
        <taxon>Scenedesmaceae</taxon>
        <taxon>Tetradesmus</taxon>
    </lineage>
</organism>
<feature type="region of interest" description="Disordered" evidence="1">
    <location>
        <begin position="1"/>
        <end position="21"/>
    </location>
</feature>
<gene>
    <name evidence="2" type="ORF">OEZ85_006571</name>
</gene>
<evidence type="ECO:0000313" key="3">
    <source>
        <dbReference type="Proteomes" id="UP001244341"/>
    </source>
</evidence>
<sequence length="198" mass="20903">MELGQTQQQQPHQTETPPGDSCDLVTMLNVATPAYHLPGFTPGTGHAWTTPLMASSNSSFDLPMLPPETWQDPSALAAAIKAARHGVLVLCGALEAPFASIGILFDSVTPDWLVWKDAYGEGRGGPQVDVKRVIHLSAHRMQQLTSVDPGLGAELGSPLTDSLGFFDDVTASMAPTVLAALAEATGCKDYGTDEARFA</sequence>
<accession>A0ABY8TV03</accession>
<reference evidence="2 3" key="1">
    <citation type="submission" date="2023-05" db="EMBL/GenBank/DDBJ databases">
        <title>A 100% complete, gapless, phased diploid assembly of the Scenedesmus obliquus UTEX 3031 genome.</title>
        <authorList>
            <person name="Biondi T.C."/>
            <person name="Hanschen E.R."/>
            <person name="Kwon T."/>
            <person name="Eng W."/>
            <person name="Kruse C.P.S."/>
            <person name="Koehler S.I."/>
            <person name="Kunde Y."/>
            <person name="Gleasner C.D."/>
            <person name="You Mak K.T."/>
            <person name="Polle J."/>
            <person name="Hovde B.T."/>
            <person name="Starkenburg S.R."/>
        </authorList>
    </citation>
    <scope>NUCLEOTIDE SEQUENCE [LARGE SCALE GENOMIC DNA]</scope>
    <source>
        <strain evidence="2 3">DOE0152z</strain>
    </source>
</reference>
<proteinExistence type="predicted"/>
<protein>
    <submittedName>
        <fullName evidence="2">Uncharacterized protein</fullName>
    </submittedName>
</protein>
<dbReference type="Proteomes" id="UP001244341">
    <property type="component" value="Chromosome 4b"/>
</dbReference>
<evidence type="ECO:0000313" key="2">
    <source>
        <dbReference type="EMBL" id="WIA12956.1"/>
    </source>
</evidence>
<keyword evidence="3" id="KW-1185">Reference proteome</keyword>
<name>A0ABY8TV03_TETOB</name>